<keyword evidence="4" id="KW-0472">Membrane</keyword>
<proteinExistence type="predicted"/>
<reference evidence="5" key="1">
    <citation type="submission" date="2021-02" db="EMBL/GenBank/DDBJ databases">
        <authorList>
            <person name="Nowell W R."/>
        </authorList>
    </citation>
    <scope>NUCLEOTIDE SEQUENCE</scope>
</reference>
<comment type="caution">
    <text evidence="5">The sequence shown here is derived from an EMBL/GenBank/DDBJ whole genome shotgun (WGS) entry which is preliminary data.</text>
</comment>
<evidence type="ECO:0000256" key="1">
    <source>
        <dbReference type="ARBA" id="ARBA00022448"/>
    </source>
</evidence>
<keyword evidence="2" id="KW-0812">Transmembrane</keyword>
<feature type="non-terminal residue" evidence="5">
    <location>
        <position position="1"/>
    </location>
</feature>
<sequence>ILNLCQMKYWSNNLDEVQDWSRVLSLGEQQKMAFIRILYLRPKWLFLDEVTSSLDEQAETYLYSILMQELANHSTIISIGHRNNLRQFHQLELVLNDGNVTMMSI</sequence>
<protein>
    <submittedName>
        <fullName evidence="5">Uncharacterized protein</fullName>
    </submittedName>
</protein>
<name>A0A820BHN0_9BILA</name>
<dbReference type="Gene3D" id="3.40.50.300">
    <property type="entry name" value="P-loop containing nucleotide triphosphate hydrolases"/>
    <property type="match status" value="1"/>
</dbReference>
<keyword evidence="3" id="KW-1133">Transmembrane helix</keyword>
<gene>
    <name evidence="5" type="ORF">OKA104_LOCUS41017</name>
</gene>
<dbReference type="AlphaFoldDB" id="A0A820BHN0"/>
<evidence type="ECO:0000256" key="3">
    <source>
        <dbReference type="ARBA" id="ARBA00022989"/>
    </source>
</evidence>
<dbReference type="GO" id="GO:0005886">
    <property type="term" value="C:plasma membrane"/>
    <property type="evidence" value="ECO:0007669"/>
    <property type="project" value="TreeGrafter"/>
</dbReference>
<evidence type="ECO:0000313" key="6">
    <source>
        <dbReference type="Proteomes" id="UP000663881"/>
    </source>
</evidence>
<evidence type="ECO:0000313" key="5">
    <source>
        <dbReference type="EMBL" id="CAF4201580.1"/>
    </source>
</evidence>
<evidence type="ECO:0000256" key="4">
    <source>
        <dbReference type="ARBA" id="ARBA00023136"/>
    </source>
</evidence>
<dbReference type="SUPFAM" id="SSF52540">
    <property type="entry name" value="P-loop containing nucleoside triphosphate hydrolases"/>
    <property type="match status" value="1"/>
</dbReference>
<dbReference type="PANTHER" id="PTHR11384">
    <property type="entry name" value="ATP-BINDING CASSETTE, SUB-FAMILY D MEMBER"/>
    <property type="match status" value="1"/>
</dbReference>
<dbReference type="InterPro" id="IPR050835">
    <property type="entry name" value="ABC_transporter_sub-D"/>
</dbReference>
<dbReference type="Proteomes" id="UP000663881">
    <property type="component" value="Unassembled WGS sequence"/>
</dbReference>
<accession>A0A820BHN0</accession>
<dbReference type="EMBL" id="CAJOAY010009302">
    <property type="protein sequence ID" value="CAF4201580.1"/>
    <property type="molecule type" value="Genomic_DNA"/>
</dbReference>
<evidence type="ECO:0000256" key="2">
    <source>
        <dbReference type="ARBA" id="ARBA00022692"/>
    </source>
</evidence>
<keyword evidence="1" id="KW-0813">Transport</keyword>
<dbReference type="PANTHER" id="PTHR11384:SF59">
    <property type="entry name" value="LYSOSOMAL COBALAMIN TRANSPORTER ABCD4"/>
    <property type="match status" value="1"/>
</dbReference>
<organism evidence="5 6">
    <name type="scientific">Adineta steineri</name>
    <dbReference type="NCBI Taxonomy" id="433720"/>
    <lineage>
        <taxon>Eukaryota</taxon>
        <taxon>Metazoa</taxon>
        <taxon>Spiralia</taxon>
        <taxon>Gnathifera</taxon>
        <taxon>Rotifera</taxon>
        <taxon>Eurotatoria</taxon>
        <taxon>Bdelloidea</taxon>
        <taxon>Adinetida</taxon>
        <taxon>Adinetidae</taxon>
        <taxon>Adineta</taxon>
    </lineage>
</organism>
<dbReference type="InterPro" id="IPR027417">
    <property type="entry name" value="P-loop_NTPase"/>
</dbReference>